<accession>A0A1I0Z8R7</accession>
<dbReference type="InterPro" id="IPR009589">
    <property type="entry name" value="PH_YyaB-like"/>
</dbReference>
<dbReference type="GO" id="GO:0030153">
    <property type="term" value="P:bacteriocin immunity"/>
    <property type="evidence" value="ECO:0007669"/>
    <property type="project" value="InterPro"/>
</dbReference>
<proteinExistence type="predicted"/>
<feature type="domain" description="Uncharacterized protein YyaB-like PH" evidence="2">
    <location>
        <begin position="64"/>
        <end position="139"/>
    </location>
</feature>
<protein>
    <submittedName>
        <fullName evidence="3">PH domain-containing protein</fullName>
    </submittedName>
</protein>
<dbReference type="Proteomes" id="UP000198838">
    <property type="component" value="Unassembled WGS sequence"/>
</dbReference>
<dbReference type="STRING" id="1120918.SAMN05216249_11384"/>
<feature type="transmembrane region" description="Helical" evidence="1">
    <location>
        <begin position="39"/>
        <end position="62"/>
    </location>
</feature>
<reference evidence="3 4" key="1">
    <citation type="submission" date="2016-10" db="EMBL/GenBank/DDBJ databases">
        <authorList>
            <person name="de Groot N.N."/>
        </authorList>
    </citation>
    <scope>NUCLEOTIDE SEQUENCE [LARGE SCALE GENOMIC DNA]</scope>
    <source>
        <strain evidence="3 4">DSM 5522</strain>
    </source>
</reference>
<dbReference type="Pfam" id="PF06713">
    <property type="entry name" value="bPH_4"/>
    <property type="match status" value="1"/>
</dbReference>
<feature type="transmembrane region" description="Helical" evidence="1">
    <location>
        <begin position="12"/>
        <end position="33"/>
    </location>
</feature>
<dbReference type="OrthoDB" id="6658731at2"/>
<gene>
    <name evidence="3" type="ORF">SAMN05216249_11384</name>
</gene>
<dbReference type="AlphaFoldDB" id="A0A1I0Z8R7"/>
<evidence type="ECO:0000313" key="3">
    <source>
        <dbReference type="EMBL" id="SFB21747.1"/>
    </source>
</evidence>
<keyword evidence="1" id="KW-1133">Transmembrane helix</keyword>
<keyword evidence="1" id="KW-0812">Transmembrane</keyword>
<keyword evidence="4" id="KW-1185">Reference proteome</keyword>
<dbReference type="EMBL" id="FOJY01000013">
    <property type="protein sequence ID" value="SFB21747.1"/>
    <property type="molecule type" value="Genomic_DNA"/>
</dbReference>
<organism evidence="3 4">
    <name type="scientific">Acetitomaculum ruminis DSM 5522</name>
    <dbReference type="NCBI Taxonomy" id="1120918"/>
    <lineage>
        <taxon>Bacteria</taxon>
        <taxon>Bacillati</taxon>
        <taxon>Bacillota</taxon>
        <taxon>Clostridia</taxon>
        <taxon>Lachnospirales</taxon>
        <taxon>Lachnospiraceae</taxon>
        <taxon>Acetitomaculum</taxon>
    </lineage>
</organism>
<evidence type="ECO:0000313" key="4">
    <source>
        <dbReference type="Proteomes" id="UP000198838"/>
    </source>
</evidence>
<sequence length="142" mass="16484">MKDKKVYRSNIGIMYFIVSVVILGILISSFLYARGDENTVVIFVTFIIATLVYCFVLIYPAINTKYILETDRLVIKCRLYKNEIAFRNIIEVYKKTSLGRYPALSEKMVFIKYKNHGVTNLVGISPKNRDEFIDEIQKIIPN</sequence>
<keyword evidence="1" id="KW-0472">Membrane</keyword>
<evidence type="ECO:0000256" key="1">
    <source>
        <dbReference type="SAM" id="Phobius"/>
    </source>
</evidence>
<evidence type="ECO:0000259" key="2">
    <source>
        <dbReference type="Pfam" id="PF06713"/>
    </source>
</evidence>
<dbReference type="RefSeq" id="WP_092873098.1">
    <property type="nucleotide sequence ID" value="NZ_FOJY01000013.1"/>
</dbReference>
<name>A0A1I0Z8R7_9FIRM</name>